<evidence type="ECO:0000313" key="3">
    <source>
        <dbReference type="Proteomes" id="UP000549971"/>
    </source>
</evidence>
<dbReference type="Pfam" id="PF19843">
    <property type="entry name" value="DUF6318"/>
    <property type="match status" value="1"/>
</dbReference>
<dbReference type="InterPro" id="IPR046281">
    <property type="entry name" value="DUF6318"/>
</dbReference>
<evidence type="ECO:0000259" key="1">
    <source>
        <dbReference type="Pfam" id="PF19843"/>
    </source>
</evidence>
<gene>
    <name evidence="2" type="ORF">HDA39_007086</name>
</gene>
<keyword evidence="3" id="KW-1185">Reference proteome</keyword>
<reference evidence="2 3" key="1">
    <citation type="submission" date="2020-08" db="EMBL/GenBank/DDBJ databases">
        <title>Sequencing the genomes of 1000 actinobacteria strains.</title>
        <authorList>
            <person name="Klenk H.-P."/>
        </authorList>
    </citation>
    <scope>NUCLEOTIDE SEQUENCE [LARGE SCALE GENOMIC DNA]</scope>
    <source>
        <strain evidence="2 3">DSM 28967</strain>
    </source>
</reference>
<proteinExistence type="predicted"/>
<feature type="domain" description="DUF6318" evidence="1">
    <location>
        <begin position="3"/>
        <end position="122"/>
    </location>
</feature>
<dbReference type="EMBL" id="JACHMY010000001">
    <property type="protein sequence ID" value="MBB5840352.1"/>
    <property type="molecule type" value="Genomic_DNA"/>
</dbReference>
<sequence length="128" mass="13358">MSAAEAFLGHYLALLNFAYTTGDTSPLLAASDKGCVGCKGTADYLAKVNGKNGGLSGDYADRLVEVKEIFKGASGRIGGSLAVQSGNYVERSSPSASPVQKKAHTETWQFTLSAAGNAWVMYEIEADG</sequence>
<dbReference type="Proteomes" id="UP000549971">
    <property type="component" value="Unassembled WGS sequence"/>
</dbReference>
<organism evidence="2 3">
    <name type="scientific">Kribbella italica</name>
    <dbReference type="NCBI Taxonomy" id="1540520"/>
    <lineage>
        <taxon>Bacteria</taxon>
        <taxon>Bacillati</taxon>
        <taxon>Actinomycetota</taxon>
        <taxon>Actinomycetes</taxon>
        <taxon>Propionibacteriales</taxon>
        <taxon>Kribbellaceae</taxon>
        <taxon>Kribbella</taxon>
    </lineage>
</organism>
<evidence type="ECO:0000313" key="2">
    <source>
        <dbReference type="EMBL" id="MBB5840352.1"/>
    </source>
</evidence>
<dbReference type="AlphaFoldDB" id="A0A7W9JDW0"/>
<name>A0A7W9JDW0_9ACTN</name>
<accession>A0A7W9JDW0</accession>
<comment type="caution">
    <text evidence="2">The sequence shown here is derived from an EMBL/GenBank/DDBJ whole genome shotgun (WGS) entry which is preliminary data.</text>
</comment>
<protein>
    <recommendedName>
        <fullName evidence="1">DUF6318 domain-containing protein</fullName>
    </recommendedName>
</protein>